<comment type="caution">
    <text evidence="1">The sequence shown here is derived from an EMBL/GenBank/DDBJ whole genome shotgun (WGS) entry which is preliminary data.</text>
</comment>
<gene>
    <name evidence="1" type="ORF">C9994_01805</name>
</gene>
<organism evidence="1 2">
    <name type="scientific">Marivirga lumbricoides</name>
    <dbReference type="NCBI Taxonomy" id="1046115"/>
    <lineage>
        <taxon>Bacteria</taxon>
        <taxon>Pseudomonadati</taxon>
        <taxon>Bacteroidota</taxon>
        <taxon>Cytophagia</taxon>
        <taxon>Cytophagales</taxon>
        <taxon>Marivirgaceae</taxon>
        <taxon>Marivirga</taxon>
    </lineage>
</organism>
<reference evidence="1 2" key="1">
    <citation type="submission" date="2018-03" db="EMBL/GenBank/DDBJ databases">
        <title>Cross-interface Injection: A General Nanoliter Liquid Handling Method Applied to Single Cells Genome Amplification Automated Nanoliter Liquid Handling Applied to Single Cell Multiple Displacement Amplification.</title>
        <authorList>
            <person name="Yun J."/>
            <person name="Xu P."/>
            <person name="Xu J."/>
            <person name="Dai X."/>
            <person name="Wang Y."/>
            <person name="Zheng X."/>
            <person name="Cao C."/>
            <person name="Yi Q."/>
            <person name="Zhu Y."/>
            <person name="Wang L."/>
            <person name="Dong Z."/>
            <person name="Huang Y."/>
            <person name="Huang L."/>
            <person name="Du W."/>
        </authorList>
    </citation>
    <scope>NUCLEOTIDE SEQUENCE [LARGE SCALE GENOMIC DNA]</scope>
    <source>
        <strain evidence="1 2">Z-D1-2</strain>
    </source>
</reference>
<proteinExistence type="predicted"/>
<dbReference type="Proteomes" id="UP000240608">
    <property type="component" value="Unassembled WGS sequence"/>
</dbReference>
<dbReference type="AlphaFoldDB" id="A0A2T4DV76"/>
<name>A0A2T4DV76_9BACT</name>
<accession>A0A2T4DV76</accession>
<sequence length="289" mass="33048">MKFILIIFALTLSFNSISQNILIKKNGEEIPYKKHNIYGENVQLKLADKTSIIIPASKIAGTYSIDKDFFLYMKSLPLNDNLIWQFVAQINDGPIKIYQDVELASFVMHTGSGTTSTTTPKTIYYVEKDSEIYKSSKSGIFSSNKKLTNKLKKFVDTDSVALRKVNSHYFKNRIDQILEIVNIYNINAINKKNKAYSDSSKNNVIIQRNKSNQSKNDIQIKLNDTLISLNNWGEQEVLLSTSEPYKLCVSSGNIEKCTLIQASKYYRKIYEVGLSKWLDINIELLVPRK</sequence>
<evidence type="ECO:0000313" key="2">
    <source>
        <dbReference type="Proteomes" id="UP000240608"/>
    </source>
</evidence>
<evidence type="ECO:0000313" key="1">
    <source>
        <dbReference type="EMBL" id="PTB97666.1"/>
    </source>
</evidence>
<protein>
    <submittedName>
        <fullName evidence="1">Uncharacterized protein</fullName>
    </submittedName>
</protein>
<dbReference type="EMBL" id="PYVU01000008">
    <property type="protein sequence ID" value="PTB97666.1"/>
    <property type="molecule type" value="Genomic_DNA"/>
</dbReference>